<dbReference type="EMBL" id="JBHRZN010000004">
    <property type="protein sequence ID" value="MFC3850694.1"/>
    <property type="molecule type" value="Genomic_DNA"/>
</dbReference>
<dbReference type="Pfam" id="PF01156">
    <property type="entry name" value="IU_nuc_hydro"/>
    <property type="match status" value="1"/>
</dbReference>
<dbReference type="PROSITE" id="PS01247">
    <property type="entry name" value="IUNH"/>
    <property type="match status" value="1"/>
</dbReference>
<sequence>MSASNAPDRRPRTIILDCDPGHDDAVAILLAAGDPAIDLKGITTIGGNQTLEKVTRNARTVLTIAGIADVPVYAGCTRPLVREGVVAAEVHGDSGMDVHGYALPEPTVPLDDVHAVDFIIDTIMSEPPGTVTLVPTGPLTNIAMAARKEPAIVDRVAEVVLMGGGYHEGNKTAVAEFNICVDPEAAHIVFNERWPLTMVGLDLTHQALATPEVEERIKAIGSDTADFVVGLIGFFREAYRENQGFDDPPVHDPCAVAYLIDPAVVSTQKVPLDVELCGALTTGMTVADFRPPIPEDCTTQVAVKLDHGKFWDMVEAAIRAVPGR</sequence>
<organism evidence="4 5">
    <name type="scientific">Corynebacterium hansenii</name>
    <dbReference type="NCBI Taxonomy" id="394964"/>
    <lineage>
        <taxon>Bacteria</taxon>
        <taxon>Bacillati</taxon>
        <taxon>Actinomycetota</taxon>
        <taxon>Actinomycetes</taxon>
        <taxon>Mycobacteriales</taxon>
        <taxon>Corynebacteriaceae</taxon>
        <taxon>Corynebacterium</taxon>
    </lineage>
</organism>
<evidence type="ECO:0000256" key="2">
    <source>
        <dbReference type="ARBA" id="ARBA00023295"/>
    </source>
</evidence>
<dbReference type="PANTHER" id="PTHR12304">
    <property type="entry name" value="INOSINE-URIDINE PREFERRING NUCLEOSIDE HYDROLASE"/>
    <property type="match status" value="1"/>
</dbReference>
<proteinExistence type="predicted"/>
<evidence type="ECO:0000256" key="1">
    <source>
        <dbReference type="ARBA" id="ARBA00022801"/>
    </source>
</evidence>
<evidence type="ECO:0000313" key="4">
    <source>
        <dbReference type="EMBL" id="MFC3850694.1"/>
    </source>
</evidence>
<dbReference type="SUPFAM" id="SSF53590">
    <property type="entry name" value="Nucleoside hydrolase"/>
    <property type="match status" value="1"/>
</dbReference>
<name>A0ABV7ZQ63_9CORY</name>
<dbReference type="InterPro" id="IPR036452">
    <property type="entry name" value="Ribo_hydro-like"/>
</dbReference>
<dbReference type="Gene3D" id="3.90.245.10">
    <property type="entry name" value="Ribonucleoside hydrolase-like"/>
    <property type="match status" value="1"/>
</dbReference>
<dbReference type="CDD" id="cd02651">
    <property type="entry name" value="nuc_hydro_IU_UC_XIUA"/>
    <property type="match status" value="1"/>
</dbReference>
<dbReference type="RefSeq" id="WP_290292897.1">
    <property type="nucleotide sequence ID" value="NZ_CP047211.1"/>
</dbReference>
<reference evidence="5" key="1">
    <citation type="journal article" date="2019" name="Int. J. Syst. Evol. Microbiol.">
        <title>The Global Catalogue of Microorganisms (GCM) 10K type strain sequencing project: providing services to taxonomists for standard genome sequencing and annotation.</title>
        <authorList>
            <consortium name="The Broad Institute Genomics Platform"/>
            <consortium name="The Broad Institute Genome Sequencing Center for Infectious Disease"/>
            <person name="Wu L."/>
            <person name="Ma J."/>
        </authorList>
    </citation>
    <scope>NUCLEOTIDE SEQUENCE [LARGE SCALE GENOMIC DNA]</scope>
    <source>
        <strain evidence="5">CCUG 53252</strain>
    </source>
</reference>
<dbReference type="GO" id="GO:0016787">
    <property type="term" value="F:hydrolase activity"/>
    <property type="evidence" value="ECO:0007669"/>
    <property type="project" value="UniProtKB-KW"/>
</dbReference>
<evidence type="ECO:0000259" key="3">
    <source>
        <dbReference type="Pfam" id="PF01156"/>
    </source>
</evidence>
<evidence type="ECO:0000313" key="5">
    <source>
        <dbReference type="Proteomes" id="UP001595751"/>
    </source>
</evidence>
<dbReference type="InterPro" id="IPR023186">
    <property type="entry name" value="IUNH"/>
</dbReference>
<comment type="caution">
    <text evidence="4">The sequence shown here is derived from an EMBL/GenBank/DDBJ whole genome shotgun (WGS) entry which is preliminary data.</text>
</comment>
<keyword evidence="2" id="KW-0326">Glycosidase</keyword>
<feature type="domain" description="Inosine/uridine-preferring nucleoside hydrolase" evidence="3">
    <location>
        <begin position="14"/>
        <end position="312"/>
    </location>
</feature>
<accession>A0ABV7ZQ63</accession>
<dbReference type="Proteomes" id="UP001595751">
    <property type="component" value="Unassembled WGS sequence"/>
</dbReference>
<protein>
    <submittedName>
        <fullName evidence="4">Nucleoside hydrolase</fullName>
    </submittedName>
</protein>
<keyword evidence="1 4" id="KW-0378">Hydrolase</keyword>
<gene>
    <name evidence="4" type="ORF">ACFORJ_11035</name>
</gene>
<keyword evidence="5" id="KW-1185">Reference proteome</keyword>
<dbReference type="InterPro" id="IPR015910">
    <property type="entry name" value="I/U_nuclsd_hydro_CS"/>
</dbReference>
<dbReference type="InterPro" id="IPR001910">
    <property type="entry name" value="Inosine/uridine_hydrolase_dom"/>
</dbReference>
<dbReference type="PANTHER" id="PTHR12304:SF4">
    <property type="entry name" value="URIDINE NUCLEOSIDASE"/>
    <property type="match status" value="1"/>
</dbReference>